<dbReference type="AlphaFoldDB" id="A0A9D6L5P1"/>
<feature type="domain" description="NAD-dependent epimerase/dehydratase" evidence="1">
    <location>
        <begin position="3"/>
        <end position="210"/>
    </location>
</feature>
<evidence type="ECO:0000313" key="2">
    <source>
        <dbReference type="EMBL" id="MBI3539261.1"/>
    </source>
</evidence>
<sequence>MRVFVTGATGYVGGAIAARLASAGHDVTGLARSDERARALEAIGVRPHRGDLADAAALLVPLRNCDAVVHAAIPPGDRAAAERALLDVLRVAALDGRVRHVLYTSGVWVHGDTGGTIADETTPLAAPDVVRWRPAHEHMALDLAEHEVHAAVFRPGMVYGGRRGTFGAWFADAARGGSFVYPGDGGQHWSAVHRDDVAEAYRLALEHGRRVTGLDRGAGGERYLLVDDGRATVREMAEAAARATGARAAASGRETIPGADRETHAAMLMDQRFTSARVRRALGWRPAHASFVADAEALYREWRDAEHAPIA</sequence>
<dbReference type="EMBL" id="JACQAY010000092">
    <property type="protein sequence ID" value="MBI3539261.1"/>
    <property type="molecule type" value="Genomic_DNA"/>
</dbReference>
<dbReference type="Pfam" id="PF01370">
    <property type="entry name" value="Epimerase"/>
    <property type="match status" value="1"/>
</dbReference>
<name>A0A9D6L5P1_UNCEI</name>
<proteinExistence type="predicted"/>
<dbReference type="InterPro" id="IPR001509">
    <property type="entry name" value="Epimerase_deHydtase"/>
</dbReference>
<dbReference type="InterPro" id="IPR036291">
    <property type="entry name" value="NAD(P)-bd_dom_sf"/>
</dbReference>
<dbReference type="GO" id="GO:0004029">
    <property type="term" value="F:aldehyde dehydrogenase (NAD+) activity"/>
    <property type="evidence" value="ECO:0007669"/>
    <property type="project" value="TreeGrafter"/>
</dbReference>
<evidence type="ECO:0000313" key="3">
    <source>
        <dbReference type="Proteomes" id="UP000807850"/>
    </source>
</evidence>
<dbReference type="Gene3D" id="3.40.50.720">
    <property type="entry name" value="NAD(P)-binding Rossmann-like Domain"/>
    <property type="match status" value="1"/>
</dbReference>
<protein>
    <submittedName>
        <fullName evidence="2">NAD-dependent epimerase/dehydratase family protein</fullName>
    </submittedName>
</protein>
<reference evidence="2" key="1">
    <citation type="submission" date="2020-07" db="EMBL/GenBank/DDBJ databases">
        <title>Huge and variable diversity of episymbiotic CPR bacteria and DPANN archaea in groundwater ecosystems.</title>
        <authorList>
            <person name="He C.Y."/>
            <person name="Keren R."/>
            <person name="Whittaker M."/>
            <person name="Farag I.F."/>
            <person name="Doudna J."/>
            <person name="Cate J.H.D."/>
            <person name="Banfield J.F."/>
        </authorList>
    </citation>
    <scope>NUCLEOTIDE SEQUENCE</scope>
    <source>
        <strain evidence="2">NC_groundwater_928_Pr1_S-0.2um_72_17</strain>
    </source>
</reference>
<gene>
    <name evidence="2" type="ORF">HY076_03200</name>
</gene>
<dbReference type="PANTHER" id="PTHR48079:SF6">
    <property type="entry name" value="NAD(P)-BINDING DOMAIN-CONTAINING PROTEIN-RELATED"/>
    <property type="match status" value="1"/>
</dbReference>
<dbReference type="PANTHER" id="PTHR48079">
    <property type="entry name" value="PROTEIN YEEZ"/>
    <property type="match status" value="1"/>
</dbReference>
<dbReference type="SUPFAM" id="SSF51735">
    <property type="entry name" value="NAD(P)-binding Rossmann-fold domains"/>
    <property type="match status" value="1"/>
</dbReference>
<accession>A0A9D6L5P1</accession>
<comment type="caution">
    <text evidence="2">The sequence shown here is derived from an EMBL/GenBank/DDBJ whole genome shotgun (WGS) entry which is preliminary data.</text>
</comment>
<evidence type="ECO:0000259" key="1">
    <source>
        <dbReference type="Pfam" id="PF01370"/>
    </source>
</evidence>
<dbReference type="Proteomes" id="UP000807850">
    <property type="component" value="Unassembled WGS sequence"/>
</dbReference>
<dbReference type="GO" id="GO:0005737">
    <property type="term" value="C:cytoplasm"/>
    <property type="evidence" value="ECO:0007669"/>
    <property type="project" value="TreeGrafter"/>
</dbReference>
<dbReference type="InterPro" id="IPR051783">
    <property type="entry name" value="NAD(P)-dependent_oxidoreduct"/>
</dbReference>
<organism evidence="2 3">
    <name type="scientific">Eiseniibacteriota bacterium</name>
    <dbReference type="NCBI Taxonomy" id="2212470"/>
    <lineage>
        <taxon>Bacteria</taxon>
        <taxon>Candidatus Eiseniibacteriota</taxon>
    </lineage>
</organism>